<dbReference type="PANTHER" id="PTHR11638">
    <property type="entry name" value="ATP-DEPENDENT CLP PROTEASE"/>
    <property type="match status" value="1"/>
</dbReference>
<dbReference type="Pfam" id="PF10431">
    <property type="entry name" value="ClpB_D2-small"/>
    <property type="match status" value="1"/>
</dbReference>
<evidence type="ECO:0000256" key="6">
    <source>
        <dbReference type="ARBA" id="ARBA00023186"/>
    </source>
</evidence>
<dbReference type="Pfam" id="PF07724">
    <property type="entry name" value="AAA_2"/>
    <property type="match status" value="1"/>
</dbReference>
<dbReference type="FunFam" id="3.40.50.300:FF:000120">
    <property type="entry name" value="ATP-dependent chaperone ClpB"/>
    <property type="match status" value="1"/>
</dbReference>
<dbReference type="InterPro" id="IPR050130">
    <property type="entry name" value="ClpA_ClpB"/>
</dbReference>
<dbReference type="CDD" id="cd19499">
    <property type="entry name" value="RecA-like_ClpB_Hsp104-like"/>
    <property type="match status" value="1"/>
</dbReference>
<evidence type="ECO:0000259" key="8">
    <source>
        <dbReference type="SMART" id="SM01086"/>
    </source>
</evidence>
<feature type="domain" description="Clp ATPase C-terminal" evidence="8">
    <location>
        <begin position="622"/>
        <end position="711"/>
    </location>
</feature>
<dbReference type="STRING" id="905079.L1IV14"/>
<dbReference type="EMBL" id="JH993037">
    <property type="protein sequence ID" value="EKX39675.1"/>
    <property type="molecule type" value="Genomic_DNA"/>
</dbReference>
<dbReference type="Proteomes" id="UP000011087">
    <property type="component" value="Unassembled WGS sequence"/>
</dbReference>
<dbReference type="GO" id="GO:0034605">
    <property type="term" value="P:cellular response to heat"/>
    <property type="evidence" value="ECO:0007669"/>
    <property type="project" value="TreeGrafter"/>
</dbReference>
<keyword evidence="11" id="KW-1185">Reference proteome</keyword>
<dbReference type="GO" id="GO:0016887">
    <property type="term" value="F:ATP hydrolysis activity"/>
    <property type="evidence" value="ECO:0007669"/>
    <property type="project" value="InterPro"/>
</dbReference>
<dbReference type="OrthoDB" id="47330at2759"/>
<evidence type="ECO:0000256" key="1">
    <source>
        <dbReference type="ARBA" id="ARBA00004229"/>
    </source>
</evidence>
<dbReference type="InterPro" id="IPR003959">
    <property type="entry name" value="ATPase_AAA_core"/>
</dbReference>
<comment type="subcellular location">
    <subcellularLocation>
        <location evidence="1">Plastid</location>
        <location evidence="1">Chloroplast</location>
    </subcellularLocation>
</comment>
<evidence type="ECO:0000313" key="10">
    <source>
        <dbReference type="EnsemblProtists" id="EKX39675"/>
    </source>
</evidence>
<dbReference type="InterPro" id="IPR027417">
    <property type="entry name" value="P-loop_NTPase"/>
</dbReference>
<dbReference type="InterPro" id="IPR019489">
    <property type="entry name" value="Clp_ATPase_C"/>
</dbReference>
<feature type="domain" description="AAA+ ATPase" evidence="7">
    <location>
        <begin position="452"/>
        <end position="623"/>
    </location>
</feature>
<evidence type="ECO:0000256" key="5">
    <source>
        <dbReference type="ARBA" id="ARBA00022840"/>
    </source>
</evidence>
<organism evidence="9">
    <name type="scientific">Guillardia theta (strain CCMP2712)</name>
    <name type="common">Cryptophyte</name>
    <dbReference type="NCBI Taxonomy" id="905079"/>
    <lineage>
        <taxon>Eukaryota</taxon>
        <taxon>Cryptophyceae</taxon>
        <taxon>Pyrenomonadales</taxon>
        <taxon>Geminigeraceae</taxon>
        <taxon>Guillardia</taxon>
    </lineage>
</organism>
<keyword evidence="6" id="KW-0143">Chaperone</keyword>
<dbReference type="Gene3D" id="1.10.8.60">
    <property type="match status" value="1"/>
</dbReference>
<dbReference type="CDD" id="cd00009">
    <property type="entry name" value="AAA"/>
    <property type="match status" value="1"/>
</dbReference>
<dbReference type="OMA" id="ERMKAVM"/>
<dbReference type="AlphaFoldDB" id="L1IV14"/>
<protein>
    <submittedName>
        <fullName evidence="9 10">Uncharacterized protein</fullName>
    </submittedName>
</protein>
<dbReference type="GeneID" id="17296433"/>
<evidence type="ECO:0000313" key="11">
    <source>
        <dbReference type="Proteomes" id="UP000011087"/>
    </source>
</evidence>
<dbReference type="RefSeq" id="XP_005826655.1">
    <property type="nucleotide sequence ID" value="XM_005826598.1"/>
</dbReference>
<dbReference type="GO" id="GO:0009507">
    <property type="term" value="C:chloroplast"/>
    <property type="evidence" value="ECO:0007669"/>
    <property type="project" value="UniProtKB-SubCell"/>
</dbReference>
<dbReference type="PANTHER" id="PTHR11638:SF18">
    <property type="entry name" value="HEAT SHOCK PROTEIN 104"/>
    <property type="match status" value="1"/>
</dbReference>
<dbReference type="SMART" id="SM00382">
    <property type="entry name" value="AAA"/>
    <property type="match status" value="2"/>
</dbReference>
<dbReference type="GO" id="GO:0005524">
    <property type="term" value="F:ATP binding"/>
    <property type="evidence" value="ECO:0007669"/>
    <property type="project" value="UniProtKB-KW"/>
</dbReference>
<dbReference type="InterPro" id="IPR041546">
    <property type="entry name" value="ClpA/ClpB_AAA_lid"/>
</dbReference>
<comment type="similarity">
    <text evidence="2">Belongs to the ClpA/ClpB family.</text>
</comment>
<dbReference type="InterPro" id="IPR018368">
    <property type="entry name" value="ClpA/B_CS1"/>
</dbReference>
<reference evidence="11" key="2">
    <citation type="submission" date="2012-11" db="EMBL/GenBank/DDBJ databases">
        <authorList>
            <person name="Kuo A."/>
            <person name="Curtis B.A."/>
            <person name="Tanifuji G."/>
            <person name="Burki F."/>
            <person name="Gruber A."/>
            <person name="Irimia M."/>
            <person name="Maruyama S."/>
            <person name="Arias M.C."/>
            <person name="Ball S.G."/>
            <person name="Gile G.H."/>
            <person name="Hirakawa Y."/>
            <person name="Hopkins J.F."/>
            <person name="Rensing S.A."/>
            <person name="Schmutz J."/>
            <person name="Symeonidi A."/>
            <person name="Elias M."/>
            <person name="Eveleigh R.J."/>
            <person name="Herman E.K."/>
            <person name="Klute M.J."/>
            <person name="Nakayama T."/>
            <person name="Obornik M."/>
            <person name="Reyes-Prieto A."/>
            <person name="Armbrust E.V."/>
            <person name="Aves S.J."/>
            <person name="Beiko R.G."/>
            <person name="Coutinho P."/>
            <person name="Dacks J.B."/>
            <person name="Durnford D.G."/>
            <person name="Fast N.M."/>
            <person name="Green B.R."/>
            <person name="Grisdale C."/>
            <person name="Hempe F."/>
            <person name="Henrissat B."/>
            <person name="Hoppner M.P."/>
            <person name="Ishida K.-I."/>
            <person name="Kim E."/>
            <person name="Koreny L."/>
            <person name="Kroth P.G."/>
            <person name="Liu Y."/>
            <person name="Malik S.-B."/>
            <person name="Maier U.G."/>
            <person name="McRose D."/>
            <person name="Mock T."/>
            <person name="Neilson J.A."/>
            <person name="Onodera N.T."/>
            <person name="Poole A.M."/>
            <person name="Pritham E.J."/>
            <person name="Richards T.A."/>
            <person name="Rocap G."/>
            <person name="Roy S.W."/>
            <person name="Sarai C."/>
            <person name="Schaack S."/>
            <person name="Shirato S."/>
            <person name="Slamovits C.H."/>
            <person name="Spencer D.F."/>
            <person name="Suzuki S."/>
            <person name="Worden A.Z."/>
            <person name="Zauner S."/>
            <person name="Barry K."/>
            <person name="Bell C."/>
            <person name="Bharti A.K."/>
            <person name="Crow J.A."/>
            <person name="Grimwood J."/>
            <person name="Kramer R."/>
            <person name="Lindquist E."/>
            <person name="Lucas S."/>
            <person name="Salamov A."/>
            <person name="McFadden G.I."/>
            <person name="Lane C.E."/>
            <person name="Keeling P.J."/>
            <person name="Gray M.W."/>
            <person name="Grigoriev I.V."/>
            <person name="Archibald J.M."/>
        </authorList>
    </citation>
    <scope>NUCLEOTIDE SEQUENCE</scope>
    <source>
        <strain evidence="11">CCMP2712</strain>
    </source>
</reference>
<dbReference type="SUPFAM" id="SSF52540">
    <property type="entry name" value="P-loop containing nucleoside triphosphate hydrolases"/>
    <property type="match status" value="2"/>
</dbReference>
<keyword evidence="4" id="KW-0547">Nucleotide-binding</keyword>
<dbReference type="KEGG" id="gtt:GUITHDRAFT_88999"/>
<dbReference type="Gene3D" id="3.40.50.300">
    <property type="entry name" value="P-loop containing nucleotide triphosphate hydrolases"/>
    <property type="match status" value="3"/>
</dbReference>
<dbReference type="PaxDb" id="55529-EKX39675"/>
<accession>L1IV14</accession>
<evidence type="ECO:0000256" key="2">
    <source>
        <dbReference type="ARBA" id="ARBA00008675"/>
    </source>
</evidence>
<dbReference type="PROSITE" id="PS00870">
    <property type="entry name" value="CLPAB_1"/>
    <property type="match status" value="1"/>
</dbReference>
<proteinExistence type="inferred from homology"/>
<reference evidence="9 11" key="1">
    <citation type="journal article" date="2012" name="Nature">
        <title>Algal genomes reveal evolutionary mosaicism and the fate of nucleomorphs.</title>
        <authorList>
            <consortium name="DOE Joint Genome Institute"/>
            <person name="Curtis B.A."/>
            <person name="Tanifuji G."/>
            <person name="Burki F."/>
            <person name="Gruber A."/>
            <person name="Irimia M."/>
            <person name="Maruyama S."/>
            <person name="Arias M.C."/>
            <person name="Ball S.G."/>
            <person name="Gile G.H."/>
            <person name="Hirakawa Y."/>
            <person name="Hopkins J.F."/>
            <person name="Kuo A."/>
            <person name="Rensing S.A."/>
            <person name="Schmutz J."/>
            <person name="Symeonidi A."/>
            <person name="Elias M."/>
            <person name="Eveleigh R.J."/>
            <person name="Herman E.K."/>
            <person name="Klute M.J."/>
            <person name="Nakayama T."/>
            <person name="Obornik M."/>
            <person name="Reyes-Prieto A."/>
            <person name="Armbrust E.V."/>
            <person name="Aves S.J."/>
            <person name="Beiko R.G."/>
            <person name="Coutinho P."/>
            <person name="Dacks J.B."/>
            <person name="Durnford D.G."/>
            <person name="Fast N.M."/>
            <person name="Green B.R."/>
            <person name="Grisdale C.J."/>
            <person name="Hempel F."/>
            <person name="Henrissat B."/>
            <person name="Hoppner M.P."/>
            <person name="Ishida K."/>
            <person name="Kim E."/>
            <person name="Koreny L."/>
            <person name="Kroth P.G."/>
            <person name="Liu Y."/>
            <person name="Malik S.B."/>
            <person name="Maier U.G."/>
            <person name="McRose D."/>
            <person name="Mock T."/>
            <person name="Neilson J.A."/>
            <person name="Onodera N.T."/>
            <person name="Poole A.M."/>
            <person name="Pritham E.J."/>
            <person name="Richards T.A."/>
            <person name="Rocap G."/>
            <person name="Roy S.W."/>
            <person name="Sarai C."/>
            <person name="Schaack S."/>
            <person name="Shirato S."/>
            <person name="Slamovits C.H."/>
            <person name="Spencer D.F."/>
            <person name="Suzuki S."/>
            <person name="Worden A.Z."/>
            <person name="Zauner S."/>
            <person name="Barry K."/>
            <person name="Bell C."/>
            <person name="Bharti A.K."/>
            <person name="Crow J.A."/>
            <person name="Grimwood J."/>
            <person name="Kramer R."/>
            <person name="Lindquist E."/>
            <person name="Lucas S."/>
            <person name="Salamov A."/>
            <person name="McFadden G.I."/>
            <person name="Lane C.E."/>
            <person name="Keeling P.J."/>
            <person name="Gray M.W."/>
            <person name="Grigoriev I.V."/>
            <person name="Archibald J.M."/>
        </authorList>
    </citation>
    <scope>NUCLEOTIDE SEQUENCE</scope>
    <source>
        <strain evidence="9 11">CCMP2712</strain>
    </source>
</reference>
<dbReference type="eggNOG" id="KOG1051">
    <property type="taxonomic scope" value="Eukaryota"/>
</dbReference>
<sequence>MPETLSQYAVDLVQKAIDGKLDPVVGRDEEIQRTIRVLSRRTKNNPALIGEPGVGKTAIVEGLAQRIVAGDVPKVLQKCRIMCLDMGSLIAGAKYQGQFEERLKDIISNFAIFFADFSRRIILFIDEIHLVLGAGRSSDGGMDAANLLKPMLARGELRCIGTTTLAEYRKYIERDSAFERRFQQVLVGEPSLADSVSILRGIKSRYEEYHGVRIADSALATAVDLSNKYITGRFLPDKAIDLMDEACANVRVQLDSQPEVMDQLIRKIKRLDLEAAMLEKEDDAQSRVRLGEVLSARVQALEEEATLRIRVQVQKERIQRLSFLKKEIENAKKHIKMYEHAGLSNQEDHLKRISEIKFSELPSLESEYETLVKQNEGEQSLFIEVVTPEQIAEVVSRWTGIPVHRLTQSEKDKILGLPDRLKAMVIGQEKPVEAIANAIIRSRAGLGNSERPTGCFLMLGPSGVGKTETARALARELFNDEKMMVRIDMSEFLEAHSVYRLIGAPPGYVGYDQGGQLTESVRRRPYTVILCDEVEKAHPQVWNILLQVMDDGRLTDGQGRLVNFKNAVVILTSNVGAQELLEGMQPEGIPPKVHNLVLDKLKKVFPPEFLNRLDEVALYEPLTMDKMANILRLQMAKYNEVFASKRMEVSIDDAASDFIVKRSYVPSLGARPLKRVVERWIMTSLSKLLFQGVITENSKTTITAVDGRLGYRVVNATGGISLHLESNSSTDWSDSQ</sequence>
<dbReference type="InterPro" id="IPR003593">
    <property type="entry name" value="AAA+_ATPase"/>
</dbReference>
<name>L1IV14_GUITC</name>
<dbReference type="InterPro" id="IPR001270">
    <property type="entry name" value="ClpA/B"/>
</dbReference>
<keyword evidence="3" id="KW-0677">Repeat</keyword>
<dbReference type="Pfam" id="PF17871">
    <property type="entry name" value="AAA_lid_9"/>
    <property type="match status" value="1"/>
</dbReference>
<evidence type="ECO:0000256" key="4">
    <source>
        <dbReference type="ARBA" id="ARBA00022741"/>
    </source>
</evidence>
<gene>
    <name evidence="9" type="ORF">GUITHDRAFT_88999</name>
</gene>
<evidence type="ECO:0000259" key="7">
    <source>
        <dbReference type="SMART" id="SM00382"/>
    </source>
</evidence>
<dbReference type="EnsemblProtists" id="EKX39675">
    <property type="protein sequence ID" value="EKX39675"/>
    <property type="gene ID" value="GUITHDRAFT_88999"/>
</dbReference>
<dbReference type="FunFam" id="3.40.50.300:FF:000025">
    <property type="entry name" value="ATP-dependent Clp protease subunit"/>
    <property type="match status" value="1"/>
</dbReference>
<evidence type="ECO:0000313" key="9">
    <source>
        <dbReference type="EMBL" id="EKX39675.1"/>
    </source>
</evidence>
<feature type="domain" description="AAA+ ATPase" evidence="7">
    <location>
        <begin position="42"/>
        <end position="192"/>
    </location>
</feature>
<dbReference type="Pfam" id="PF00004">
    <property type="entry name" value="AAA"/>
    <property type="match status" value="1"/>
</dbReference>
<evidence type="ECO:0000256" key="3">
    <source>
        <dbReference type="ARBA" id="ARBA00022737"/>
    </source>
</evidence>
<keyword evidence="5" id="KW-0067">ATP-binding</keyword>
<dbReference type="HOGENOM" id="CLU_005070_4_0_1"/>
<dbReference type="FunFam" id="3.40.50.300:FF:000010">
    <property type="entry name" value="Chaperone clpB 1, putative"/>
    <property type="match status" value="1"/>
</dbReference>
<dbReference type="SMART" id="SM01086">
    <property type="entry name" value="ClpB_D2-small"/>
    <property type="match status" value="1"/>
</dbReference>
<reference evidence="10" key="3">
    <citation type="submission" date="2016-03" db="UniProtKB">
        <authorList>
            <consortium name="EnsemblProtists"/>
        </authorList>
    </citation>
    <scope>IDENTIFICATION</scope>
</reference>
<dbReference type="PRINTS" id="PR00300">
    <property type="entry name" value="CLPPROTEASEA"/>
</dbReference>